<reference evidence="2" key="1">
    <citation type="journal article" date="2020" name="Stud. Mycol.">
        <title>101 Dothideomycetes genomes: a test case for predicting lifestyles and emergence of pathogens.</title>
        <authorList>
            <person name="Haridas S."/>
            <person name="Albert R."/>
            <person name="Binder M."/>
            <person name="Bloem J."/>
            <person name="Labutti K."/>
            <person name="Salamov A."/>
            <person name="Andreopoulos B."/>
            <person name="Baker S."/>
            <person name="Barry K."/>
            <person name="Bills G."/>
            <person name="Bluhm B."/>
            <person name="Cannon C."/>
            <person name="Castanera R."/>
            <person name="Culley D."/>
            <person name="Daum C."/>
            <person name="Ezra D."/>
            <person name="Gonzalez J."/>
            <person name="Henrissat B."/>
            <person name="Kuo A."/>
            <person name="Liang C."/>
            <person name="Lipzen A."/>
            <person name="Lutzoni F."/>
            <person name="Magnuson J."/>
            <person name="Mondo S."/>
            <person name="Nolan M."/>
            <person name="Ohm R."/>
            <person name="Pangilinan J."/>
            <person name="Park H.-J."/>
            <person name="Ramirez L."/>
            <person name="Alfaro M."/>
            <person name="Sun H."/>
            <person name="Tritt A."/>
            <person name="Yoshinaga Y."/>
            <person name="Zwiers L.-H."/>
            <person name="Turgeon B."/>
            <person name="Goodwin S."/>
            <person name="Spatafora J."/>
            <person name="Crous P."/>
            <person name="Grigoriev I."/>
        </authorList>
    </citation>
    <scope>NUCLEOTIDE SEQUENCE</scope>
    <source>
        <strain evidence="2">CBS 110217</strain>
    </source>
</reference>
<feature type="compositionally biased region" description="Basic and acidic residues" evidence="1">
    <location>
        <begin position="60"/>
        <end position="69"/>
    </location>
</feature>
<feature type="region of interest" description="Disordered" evidence="1">
    <location>
        <begin position="60"/>
        <end position="88"/>
    </location>
</feature>
<keyword evidence="3" id="KW-1185">Reference proteome</keyword>
<protein>
    <submittedName>
        <fullName evidence="2">Uncharacterized protein</fullName>
    </submittedName>
</protein>
<organism evidence="2 3">
    <name type="scientific">Setomelanomma holmii</name>
    <dbReference type="NCBI Taxonomy" id="210430"/>
    <lineage>
        <taxon>Eukaryota</taxon>
        <taxon>Fungi</taxon>
        <taxon>Dikarya</taxon>
        <taxon>Ascomycota</taxon>
        <taxon>Pezizomycotina</taxon>
        <taxon>Dothideomycetes</taxon>
        <taxon>Pleosporomycetidae</taxon>
        <taxon>Pleosporales</taxon>
        <taxon>Pleosporineae</taxon>
        <taxon>Phaeosphaeriaceae</taxon>
        <taxon>Setomelanomma</taxon>
    </lineage>
</organism>
<dbReference type="AlphaFoldDB" id="A0A9P4GVB1"/>
<dbReference type="EMBL" id="ML978492">
    <property type="protein sequence ID" value="KAF2022645.1"/>
    <property type="molecule type" value="Genomic_DNA"/>
</dbReference>
<comment type="caution">
    <text evidence="2">The sequence shown here is derived from an EMBL/GenBank/DDBJ whole genome shotgun (WGS) entry which is preliminary data.</text>
</comment>
<accession>A0A9P4GVB1</accession>
<evidence type="ECO:0000313" key="3">
    <source>
        <dbReference type="Proteomes" id="UP000799777"/>
    </source>
</evidence>
<evidence type="ECO:0000313" key="2">
    <source>
        <dbReference type="EMBL" id="KAF2022645.1"/>
    </source>
</evidence>
<evidence type="ECO:0000256" key="1">
    <source>
        <dbReference type="SAM" id="MobiDB-lite"/>
    </source>
</evidence>
<dbReference type="Proteomes" id="UP000799777">
    <property type="component" value="Unassembled WGS sequence"/>
</dbReference>
<gene>
    <name evidence="2" type="ORF">EK21DRAFT_82808</name>
</gene>
<dbReference type="OrthoDB" id="4232626at2759"/>
<proteinExistence type="predicted"/>
<name>A0A9P4GVB1_9PLEO</name>
<feature type="compositionally biased region" description="Polar residues" evidence="1">
    <location>
        <begin position="71"/>
        <end position="88"/>
    </location>
</feature>
<sequence>MRCPGPPCNLGPHCWRDPFGKKHYKLRTHHLKALIELVQQGLVLNTHNDVPEEIRDQLYAEDHQRRERPASGTSTSTPGLPPITINNVMPSPFQDSPLPISSSASAASHGRLVGSVSLDIPGPRDLAVLAYSDWQRSNVVDEAQKAEYQKACDLVLREMLDLEQVYEDQNLAFFIQGGVKSGVARRFVSDIARWARDYKTTYRSDDIEVRSL</sequence>